<dbReference type="HOGENOM" id="CLU_2551230_0_0_10"/>
<protein>
    <submittedName>
        <fullName evidence="1">Uncharacterized protein</fullName>
    </submittedName>
</protein>
<dbReference type="EMBL" id="AGXN01000020">
    <property type="protein sequence ID" value="EIY92732.1"/>
    <property type="molecule type" value="Genomic_DNA"/>
</dbReference>
<dbReference type="AlphaFoldDB" id="A0A0E2AMV7"/>
<name>A0A0E2AMV7_BACFG</name>
<organism evidence="1 2">
    <name type="scientific">Bacteroides fragilis CL07T12C05</name>
    <dbReference type="NCBI Taxonomy" id="997883"/>
    <lineage>
        <taxon>Bacteria</taxon>
        <taxon>Pseudomonadati</taxon>
        <taxon>Bacteroidota</taxon>
        <taxon>Bacteroidia</taxon>
        <taxon>Bacteroidales</taxon>
        <taxon>Bacteroidaceae</taxon>
        <taxon>Bacteroides</taxon>
    </lineage>
</organism>
<reference evidence="1 2" key="1">
    <citation type="submission" date="2012-02" db="EMBL/GenBank/DDBJ databases">
        <title>The Genome Sequence of Bacteroides fragilis CL07T12C05.</title>
        <authorList>
            <consortium name="The Broad Institute Genome Sequencing Platform"/>
            <person name="Earl A."/>
            <person name="Ward D."/>
            <person name="Feldgarden M."/>
            <person name="Gevers D."/>
            <person name="Zitomersky N.L."/>
            <person name="Coyne M.J."/>
            <person name="Comstock L.E."/>
            <person name="Young S.K."/>
            <person name="Zeng Q."/>
            <person name="Gargeya S."/>
            <person name="Fitzgerald M."/>
            <person name="Haas B."/>
            <person name="Abouelleil A."/>
            <person name="Alvarado L."/>
            <person name="Arachchi H.M."/>
            <person name="Berlin A."/>
            <person name="Chapman S.B."/>
            <person name="Gearin G."/>
            <person name="Goldberg J."/>
            <person name="Griggs A."/>
            <person name="Gujja S."/>
            <person name="Hansen M."/>
            <person name="Heiman D."/>
            <person name="Howarth C."/>
            <person name="Larimer J."/>
            <person name="Lui A."/>
            <person name="MacDonald P.J.P."/>
            <person name="McCowen C."/>
            <person name="Montmayeur A."/>
            <person name="Murphy C."/>
            <person name="Neiman D."/>
            <person name="Pearson M."/>
            <person name="Priest M."/>
            <person name="Roberts A."/>
            <person name="Saif S."/>
            <person name="Shea T."/>
            <person name="Sisk P."/>
            <person name="Stolte C."/>
            <person name="Sykes S."/>
            <person name="Wortman J."/>
            <person name="Nusbaum C."/>
            <person name="Birren B."/>
        </authorList>
    </citation>
    <scope>NUCLEOTIDE SEQUENCE [LARGE SCALE GENOMIC DNA]</scope>
    <source>
        <strain evidence="1 2">CL07T12C05</strain>
    </source>
</reference>
<accession>A0A0E2AMV7</accession>
<evidence type="ECO:0000313" key="1">
    <source>
        <dbReference type="EMBL" id="EIY92732.1"/>
    </source>
</evidence>
<sequence>MADSSKEASLVRQAGANGTEIRTQPNKLLTEYLRYRGNDLATMQFSAIYSAMLSNNYLHLRRYNNYSENNAYYQKTASYLCK</sequence>
<comment type="caution">
    <text evidence="1">The sequence shown here is derived from an EMBL/GenBank/DDBJ whole genome shotgun (WGS) entry which is preliminary data.</text>
</comment>
<evidence type="ECO:0000313" key="2">
    <source>
        <dbReference type="Proteomes" id="UP000003879"/>
    </source>
</evidence>
<gene>
    <name evidence="1" type="ORF">HMPREF1056_03471</name>
</gene>
<dbReference type="Proteomes" id="UP000003879">
    <property type="component" value="Unassembled WGS sequence"/>
</dbReference>
<proteinExistence type="predicted"/>